<dbReference type="GO" id="GO:0000462">
    <property type="term" value="P:maturation of SSU-rRNA from tricistronic rRNA transcript (SSU-rRNA, 5.8S rRNA, LSU-rRNA)"/>
    <property type="evidence" value="ECO:0007669"/>
    <property type="project" value="TreeGrafter"/>
</dbReference>
<dbReference type="AlphaFoldDB" id="M5GAI2"/>
<dbReference type="OrthoDB" id="203440at2759"/>
<dbReference type="OMA" id="PVHYNET"/>
<dbReference type="EMBL" id="JH795856">
    <property type="protein sequence ID" value="EJU05854.1"/>
    <property type="molecule type" value="Genomic_DNA"/>
</dbReference>
<organism evidence="2 3">
    <name type="scientific">Dacryopinax primogenitus (strain DJM 731)</name>
    <name type="common">Brown rot fungus</name>
    <dbReference type="NCBI Taxonomy" id="1858805"/>
    <lineage>
        <taxon>Eukaryota</taxon>
        <taxon>Fungi</taxon>
        <taxon>Dikarya</taxon>
        <taxon>Basidiomycota</taxon>
        <taxon>Agaricomycotina</taxon>
        <taxon>Dacrymycetes</taxon>
        <taxon>Dacrymycetales</taxon>
        <taxon>Dacrymycetaceae</taxon>
        <taxon>Dacryopinax</taxon>
    </lineage>
</organism>
<reference evidence="2 3" key="1">
    <citation type="journal article" date="2012" name="Science">
        <title>The Paleozoic origin of enzymatic lignin decomposition reconstructed from 31 fungal genomes.</title>
        <authorList>
            <person name="Floudas D."/>
            <person name="Binder M."/>
            <person name="Riley R."/>
            <person name="Barry K."/>
            <person name="Blanchette R.A."/>
            <person name="Henrissat B."/>
            <person name="Martinez A.T."/>
            <person name="Otillar R."/>
            <person name="Spatafora J.W."/>
            <person name="Yadav J.S."/>
            <person name="Aerts A."/>
            <person name="Benoit I."/>
            <person name="Boyd A."/>
            <person name="Carlson A."/>
            <person name="Copeland A."/>
            <person name="Coutinho P.M."/>
            <person name="de Vries R.P."/>
            <person name="Ferreira P."/>
            <person name="Findley K."/>
            <person name="Foster B."/>
            <person name="Gaskell J."/>
            <person name="Glotzer D."/>
            <person name="Gorecki P."/>
            <person name="Heitman J."/>
            <person name="Hesse C."/>
            <person name="Hori C."/>
            <person name="Igarashi K."/>
            <person name="Jurgens J.A."/>
            <person name="Kallen N."/>
            <person name="Kersten P."/>
            <person name="Kohler A."/>
            <person name="Kuees U."/>
            <person name="Kumar T.K.A."/>
            <person name="Kuo A."/>
            <person name="LaButti K."/>
            <person name="Larrondo L.F."/>
            <person name="Lindquist E."/>
            <person name="Ling A."/>
            <person name="Lombard V."/>
            <person name="Lucas S."/>
            <person name="Lundell T."/>
            <person name="Martin R."/>
            <person name="McLaughlin D.J."/>
            <person name="Morgenstern I."/>
            <person name="Morin E."/>
            <person name="Murat C."/>
            <person name="Nagy L.G."/>
            <person name="Nolan M."/>
            <person name="Ohm R.A."/>
            <person name="Patyshakuliyeva A."/>
            <person name="Rokas A."/>
            <person name="Ruiz-Duenas F.J."/>
            <person name="Sabat G."/>
            <person name="Salamov A."/>
            <person name="Samejima M."/>
            <person name="Schmutz J."/>
            <person name="Slot J.C."/>
            <person name="St John F."/>
            <person name="Stenlid J."/>
            <person name="Sun H."/>
            <person name="Sun S."/>
            <person name="Syed K."/>
            <person name="Tsang A."/>
            <person name="Wiebenga A."/>
            <person name="Young D."/>
            <person name="Pisabarro A."/>
            <person name="Eastwood D.C."/>
            <person name="Martin F."/>
            <person name="Cullen D."/>
            <person name="Grigoriev I.V."/>
            <person name="Hibbett D.S."/>
        </authorList>
    </citation>
    <scope>NUCLEOTIDE SEQUENCE [LARGE SCALE GENOMIC DNA]</scope>
    <source>
        <strain evidence="2 3">DJM-731 SS1</strain>
    </source>
</reference>
<evidence type="ECO:0000313" key="3">
    <source>
        <dbReference type="Proteomes" id="UP000030653"/>
    </source>
</evidence>
<dbReference type="RefSeq" id="XP_040632748.1">
    <property type="nucleotide sequence ID" value="XM_040776121.1"/>
</dbReference>
<feature type="region of interest" description="Disordered" evidence="1">
    <location>
        <begin position="302"/>
        <end position="370"/>
    </location>
</feature>
<dbReference type="HOGENOM" id="CLU_031901_3_0_1"/>
<feature type="region of interest" description="Disordered" evidence="1">
    <location>
        <begin position="152"/>
        <end position="218"/>
    </location>
</feature>
<feature type="compositionally biased region" description="Basic and acidic residues" evidence="1">
    <location>
        <begin position="311"/>
        <end position="360"/>
    </location>
</feature>
<gene>
    <name evidence="2" type="ORF">DACRYDRAFT_75263</name>
</gene>
<accession>M5GAI2</accession>
<name>M5GAI2_DACPD</name>
<sequence>MTEAPQAPNYIDEFVTLVGEMKQSVASARAPLKPLSAQLKDNSLDFTPGISLLTLKSHTMLSYMHSLVLLTSHKLLGHTLKSRTSPPELFSDPKRCARGTGAGDLVDDLIEGRVVLEKIRLLEGKLKYQIDKLVKAADAEKARAAGDDSLSFKPNLASFEAPDGSSASEDEDHDAGQRKGIYQPPRVAPMPYTEAPSKRKRDRAPPRPSALSNLILDDGTNPYIESASGLGSAPSMASARTRELERMERFEEENMTRLVMTKKESRRRAQDEANLALGGVGAGRRAGGLEEEFADVLRGIGEVGRPGARSDGYDELRQRGRKEDVLQRSRKRPVVEDDHAGQHLEDGKRKRTRFESELKTQRKNAKRRAH</sequence>
<protein>
    <submittedName>
        <fullName evidence="2">Uncharacterized protein</fullName>
    </submittedName>
</protein>
<evidence type="ECO:0000313" key="2">
    <source>
        <dbReference type="EMBL" id="EJU05854.1"/>
    </source>
</evidence>
<dbReference type="PANTHER" id="PTHR13237">
    <property type="entry name" value="SOMETHING ABOUT SILENCING PROTEIN 10-RELATED"/>
    <property type="match status" value="1"/>
</dbReference>
<dbReference type="GeneID" id="63691183"/>
<dbReference type="GO" id="GO:0032040">
    <property type="term" value="C:small-subunit processome"/>
    <property type="evidence" value="ECO:0007669"/>
    <property type="project" value="TreeGrafter"/>
</dbReference>
<proteinExistence type="predicted"/>
<dbReference type="Pfam" id="PF04000">
    <property type="entry name" value="Sas10_Utp3"/>
    <property type="match status" value="1"/>
</dbReference>
<dbReference type="InterPro" id="IPR007146">
    <property type="entry name" value="Sas10/Utp3/C1D"/>
</dbReference>
<evidence type="ECO:0000256" key="1">
    <source>
        <dbReference type="SAM" id="MobiDB-lite"/>
    </source>
</evidence>
<keyword evidence="3" id="KW-1185">Reference proteome</keyword>
<dbReference type="Proteomes" id="UP000030653">
    <property type="component" value="Unassembled WGS sequence"/>
</dbReference>
<dbReference type="STRING" id="1858805.M5GAI2"/>
<dbReference type="PANTHER" id="PTHR13237:SF9">
    <property type="entry name" value="NEUROGUIDIN"/>
    <property type="match status" value="1"/>
</dbReference>
<feature type="compositionally biased region" description="Basic residues" evidence="1">
    <location>
        <begin position="361"/>
        <end position="370"/>
    </location>
</feature>